<evidence type="ECO:0000313" key="2">
    <source>
        <dbReference type="EMBL" id="TKS83993.1"/>
    </source>
</evidence>
<dbReference type="EMBL" id="CM014093">
    <property type="protein sequence ID" value="TKS83993.1"/>
    <property type="molecule type" value="Genomic_DNA"/>
</dbReference>
<proteinExistence type="predicted"/>
<feature type="region of interest" description="Disordered" evidence="1">
    <location>
        <begin position="65"/>
        <end position="97"/>
    </location>
</feature>
<reference evidence="2 3" key="1">
    <citation type="submission" date="2019-01" db="EMBL/GenBank/DDBJ databases">
        <title>Genome Assembly of Collichthys lucidus.</title>
        <authorList>
            <person name="Cai M."/>
            <person name="Xiao S."/>
        </authorList>
    </citation>
    <scope>NUCLEOTIDE SEQUENCE [LARGE SCALE GENOMIC DNA]</scope>
    <source>
        <strain evidence="2">JT15FE1705JMU</strain>
        <tissue evidence="2">Muscle</tissue>
    </source>
</reference>
<protein>
    <submittedName>
        <fullName evidence="2">Superkiller viralicidic activity 2-like 2</fullName>
    </submittedName>
</protein>
<name>A0A4U5V7U5_COLLU</name>
<dbReference type="STRING" id="240159.A0A4U5V7U5"/>
<sequence>MSGLGDFLDNTAAVTEVLPEAATSCCILGSVPLTNMADAFGDGLFSVFDDEQQTTTSKKIPASLTPDIGKVVGKNDTEKGAGPSARAKRGPDGDFGDDVVFEKKPRHEAVSANDLNLAEFMPQVKVEQVETVEGCSHEVALPASDEYKPLKPRVGKAAKV</sequence>
<gene>
    <name evidence="2" type="ORF">D9C73_019240</name>
</gene>
<accession>A0A4U5V7U5</accession>
<dbReference type="Proteomes" id="UP000298787">
    <property type="component" value="Chromosome 16"/>
</dbReference>
<organism evidence="2 3">
    <name type="scientific">Collichthys lucidus</name>
    <name type="common">Big head croaker</name>
    <name type="synonym">Sciaena lucida</name>
    <dbReference type="NCBI Taxonomy" id="240159"/>
    <lineage>
        <taxon>Eukaryota</taxon>
        <taxon>Metazoa</taxon>
        <taxon>Chordata</taxon>
        <taxon>Craniata</taxon>
        <taxon>Vertebrata</taxon>
        <taxon>Euteleostomi</taxon>
        <taxon>Actinopterygii</taxon>
        <taxon>Neopterygii</taxon>
        <taxon>Teleostei</taxon>
        <taxon>Neoteleostei</taxon>
        <taxon>Acanthomorphata</taxon>
        <taxon>Eupercaria</taxon>
        <taxon>Sciaenidae</taxon>
        <taxon>Collichthys</taxon>
    </lineage>
</organism>
<dbReference type="AlphaFoldDB" id="A0A4U5V7U5"/>
<keyword evidence="3" id="KW-1185">Reference proteome</keyword>
<evidence type="ECO:0000313" key="3">
    <source>
        <dbReference type="Proteomes" id="UP000298787"/>
    </source>
</evidence>
<evidence type="ECO:0000256" key="1">
    <source>
        <dbReference type="SAM" id="MobiDB-lite"/>
    </source>
</evidence>